<dbReference type="RefSeq" id="WP_072861248.1">
    <property type="nucleotide sequence ID" value="NZ_FQUX01000002.1"/>
</dbReference>
<accession>A0A1M4YF95</accession>
<sequence length="79" mass="9343">MEKLILIPFPVTKENVDEVLNALLVIDIITKTDSDRNLNQELVEWLRFIKKFPNSNFDPSKTFNDYILKTNDRIKTFNN</sequence>
<gene>
    <name evidence="1" type="ORF">SAMN03080594_102416</name>
</gene>
<evidence type="ECO:0000313" key="2">
    <source>
        <dbReference type="Proteomes" id="UP000184406"/>
    </source>
</evidence>
<evidence type="ECO:0000313" key="1">
    <source>
        <dbReference type="EMBL" id="SHF04162.1"/>
    </source>
</evidence>
<keyword evidence="2" id="KW-1185">Reference proteome</keyword>
<dbReference type="EMBL" id="FQUX01000002">
    <property type="protein sequence ID" value="SHF04162.1"/>
    <property type="molecule type" value="Genomic_DNA"/>
</dbReference>
<name>A0A1M4YF95_9FLAO</name>
<protein>
    <submittedName>
        <fullName evidence="1">Uncharacterized protein</fullName>
    </submittedName>
</protein>
<dbReference type="Proteomes" id="UP000184406">
    <property type="component" value="Unassembled WGS sequence"/>
</dbReference>
<organism evidence="1 2">
    <name type="scientific">Arenibacter palladensis</name>
    <dbReference type="NCBI Taxonomy" id="237373"/>
    <lineage>
        <taxon>Bacteria</taxon>
        <taxon>Pseudomonadati</taxon>
        <taxon>Bacteroidota</taxon>
        <taxon>Flavobacteriia</taxon>
        <taxon>Flavobacteriales</taxon>
        <taxon>Flavobacteriaceae</taxon>
        <taxon>Arenibacter</taxon>
    </lineage>
</organism>
<dbReference type="AlphaFoldDB" id="A0A1M4YF95"/>
<reference evidence="2" key="1">
    <citation type="submission" date="2016-11" db="EMBL/GenBank/DDBJ databases">
        <authorList>
            <person name="Varghese N."/>
            <person name="Submissions S."/>
        </authorList>
    </citation>
    <scope>NUCLEOTIDE SEQUENCE [LARGE SCALE GENOMIC DNA]</scope>
    <source>
        <strain evidence="2">DSM 17539</strain>
    </source>
</reference>
<proteinExistence type="predicted"/>